<dbReference type="Proteomes" id="UP000694846">
    <property type="component" value="Unplaced"/>
</dbReference>
<gene>
    <name evidence="3" type="primary">LOC112684303</name>
</gene>
<proteinExistence type="predicted"/>
<dbReference type="RefSeq" id="XP_025411533.1">
    <property type="nucleotide sequence ID" value="XM_025555748.1"/>
</dbReference>
<feature type="region of interest" description="Disordered" evidence="1">
    <location>
        <begin position="1"/>
        <end position="40"/>
    </location>
</feature>
<reference evidence="3" key="1">
    <citation type="submission" date="2025-08" db="UniProtKB">
        <authorList>
            <consortium name="RefSeq"/>
        </authorList>
    </citation>
    <scope>IDENTIFICATION</scope>
    <source>
        <tissue evidence="3">Whole body</tissue>
    </source>
</reference>
<evidence type="ECO:0000313" key="2">
    <source>
        <dbReference type="Proteomes" id="UP000694846"/>
    </source>
</evidence>
<evidence type="ECO:0000313" key="3">
    <source>
        <dbReference type="RefSeq" id="XP_025411533.1"/>
    </source>
</evidence>
<accession>A0A8B8FLM5</accession>
<name>A0A8B8FLM5_9HEMI</name>
<keyword evidence="2" id="KW-1185">Reference proteome</keyword>
<protein>
    <submittedName>
        <fullName evidence="3">Uncharacterized protein LOC112684303</fullName>
    </submittedName>
</protein>
<sequence>MSVATRTRATDRPQGGGKYVRKTHSAARRSDARGPTKTSRLATDYHFGCPKMTRDCTTASVFAPLLMILFLTSSKLQNFTRTTPSKANNSELFNMMNVVKRVRY</sequence>
<organism evidence="2 3">
    <name type="scientific">Sipha flava</name>
    <name type="common">yellow sugarcane aphid</name>
    <dbReference type="NCBI Taxonomy" id="143950"/>
    <lineage>
        <taxon>Eukaryota</taxon>
        <taxon>Metazoa</taxon>
        <taxon>Ecdysozoa</taxon>
        <taxon>Arthropoda</taxon>
        <taxon>Hexapoda</taxon>
        <taxon>Insecta</taxon>
        <taxon>Pterygota</taxon>
        <taxon>Neoptera</taxon>
        <taxon>Paraneoptera</taxon>
        <taxon>Hemiptera</taxon>
        <taxon>Sternorrhyncha</taxon>
        <taxon>Aphidomorpha</taxon>
        <taxon>Aphidoidea</taxon>
        <taxon>Aphididae</taxon>
        <taxon>Sipha</taxon>
    </lineage>
</organism>
<evidence type="ECO:0000256" key="1">
    <source>
        <dbReference type="SAM" id="MobiDB-lite"/>
    </source>
</evidence>
<dbReference type="GeneID" id="112684303"/>
<dbReference type="AlphaFoldDB" id="A0A8B8FLM5"/>